<feature type="compositionally biased region" description="Pro residues" evidence="1">
    <location>
        <begin position="1"/>
        <end position="10"/>
    </location>
</feature>
<feature type="compositionally biased region" description="Low complexity" evidence="1">
    <location>
        <begin position="61"/>
        <end position="71"/>
    </location>
</feature>
<dbReference type="PANTHER" id="PTHR47780:SF1">
    <property type="entry name" value="PROTEIN SET DOMAIN GROUP 41"/>
    <property type="match status" value="1"/>
</dbReference>
<dbReference type="InterPro" id="IPR046341">
    <property type="entry name" value="SET_dom_sf"/>
</dbReference>
<reference evidence="2" key="1">
    <citation type="submission" date="2017-07" db="EMBL/GenBank/DDBJ databases">
        <title>Taro Niue Genome Assembly and Annotation.</title>
        <authorList>
            <person name="Atibalentja N."/>
            <person name="Keating K."/>
            <person name="Fields C.J."/>
        </authorList>
    </citation>
    <scope>NUCLEOTIDE SEQUENCE</scope>
    <source>
        <strain evidence="2">Niue_2</strain>
        <tissue evidence="2">Leaf</tissue>
    </source>
</reference>
<dbReference type="AlphaFoldDB" id="A0A843WHN2"/>
<sequence>MAGAPTPIPRPAADAAPPFATVPQGARTPTSTCRPPTDSASSSASSGSTAPPSSLRGGRVTPPTSAPPSASRTHSKSWGCSRLGLRRIGGLLAGDRGDLEEGSEMREMVKEGGALMYRARKLLRCDVDGGCESGEGGGDVEKAVLWAVVMNAVEVQVGEGRAIGIAVYGPQFSWFNHNCSLNACYRFELLGSECFRSAGSRFLVHPTATGSEDGMDHNGTLNGSQQQKRFGDVFVSW</sequence>
<comment type="caution">
    <text evidence="2">The sequence shown here is derived from an EMBL/GenBank/DDBJ whole genome shotgun (WGS) entry which is preliminary data.</text>
</comment>
<organism evidence="2 3">
    <name type="scientific">Colocasia esculenta</name>
    <name type="common">Wild taro</name>
    <name type="synonym">Arum esculentum</name>
    <dbReference type="NCBI Taxonomy" id="4460"/>
    <lineage>
        <taxon>Eukaryota</taxon>
        <taxon>Viridiplantae</taxon>
        <taxon>Streptophyta</taxon>
        <taxon>Embryophyta</taxon>
        <taxon>Tracheophyta</taxon>
        <taxon>Spermatophyta</taxon>
        <taxon>Magnoliopsida</taxon>
        <taxon>Liliopsida</taxon>
        <taxon>Araceae</taxon>
        <taxon>Aroideae</taxon>
        <taxon>Colocasieae</taxon>
        <taxon>Colocasia</taxon>
    </lineage>
</organism>
<protein>
    <recommendedName>
        <fullName evidence="4">SET domain-containing protein</fullName>
    </recommendedName>
</protein>
<evidence type="ECO:0000313" key="2">
    <source>
        <dbReference type="EMBL" id="MQM11003.1"/>
    </source>
</evidence>
<dbReference type="Proteomes" id="UP000652761">
    <property type="component" value="Unassembled WGS sequence"/>
</dbReference>
<dbReference type="OrthoDB" id="5945798at2759"/>
<feature type="region of interest" description="Disordered" evidence="1">
    <location>
        <begin position="1"/>
        <end position="77"/>
    </location>
</feature>
<dbReference type="PANTHER" id="PTHR47780">
    <property type="entry name" value="PROTEIN SET DOMAIN GROUP 41"/>
    <property type="match status" value="1"/>
</dbReference>
<evidence type="ECO:0008006" key="4">
    <source>
        <dbReference type="Google" id="ProtNLM"/>
    </source>
</evidence>
<accession>A0A843WHN2</accession>
<evidence type="ECO:0000313" key="3">
    <source>
        <dbReference type="Proteomes" id="UP000652761"/>
    </source>
</evidence>
<gene>
    <name evidence="2" type="ORF">Taro_043912</name>
</gene>
<dbReference type="EMBL" id="NMUH01004841">
    <property type="protein sequence ID" value="MQM11003.1"/>
    <property type="molecule type" value="Genomic_DNA"/>
</dbReference>
<keyword evidence="3" id="KW-1185">Reference proteome</keyword>
<feature type="compositionally biased region" description="Low complexity" evidence="1">
    <location>
        <begin position="35"/>
        <end position="54"/>
    </location>
</feature>
<proteinExistence type="predicted"/>
<name>A0A843WHN2_COLES</name>
<evidence type="ECO:0000256" key="1">
    <source>
        <dbReference type="SAM" id="MobiDB-lite"/>
    </source>
</evidence>
<dbReference type="Gene3D" id="2.170.270.10">
    <property type="entry name" value="SET domain"/>
    <property type="match status" value="1"/>
</dbReference>